<gene>
    <name evidence="4" type="primary">dacB</name>
    <name evidence="4" type="ORF">ACFQDO_06325</name>
</gene>
<reference evidence="5" key="1">
    <citation type="journal article" date="2019" name="Int. J. Syst. Evol. Microbiol.">
        <title>The Global Catalogue of Microorganisms (GCM) 10K type strain sequencing project: providing services to taxonomists for standard genome sequencing and annotation.</title>
        <authorList>
            <consortium name="The Broad Institute Genomics Platform"/>
            <consortium name="The Broad Institute Genome Sequencing Center for Infectious Disease"/>
            <person name="Wu L."/>
            <person name="Ma J."/>
        </authorList>
    </citation>
    <scope>NUCLEOTIDE SEQUENCE [LARGE SCALE GENOMIC DNA]</scope>
    <source>
        <strain evidence="5">KACC 14249</strain>
    </source>
</reference>
<dbReference type="Proteomes" id="UP001596189">
    <property type="component" value="Unassembled WGS sequence"/>
</dbReference>
<evidence type="ECO:0000256" key="2">
    <source>
        <dbReference type="ARBA" id="ARBA00022801"/>
    </source>
</evidence>
<feature type="region of interest" description="Disordered" evidence="3">
    <location>
        <begin position="1"/>
        <end position="21"/>
    </location>
</feature>
<name>A0ABW1JD29_9ACTN</name>
<dbReference type="SUPFAM" id="SSF56601">
    <property type="entry name" value="beta-lactamase/transpeptidase-like"/>
    <property type="match status" value="1"/>
</dbReference>
<accession>A0ABW1JD29</accession>
<keyword evidence="4" id="KW-0645">Protease</keyword>
<dbReference type="Gene3D" id="3.50.80.20">
    <property type="entry name" value="D-Ala-D-Ala carboxypeptidase C, peptidase S13"/>
    <property type="match status" value="1"/>
</dbReference>
<keyword evidence="4" id="KW-0121">Carboxypeptidase</keyword>
<protein>
    <submittedName>
        <fullName evidence="4">D-alanyl-D-alanine carboxypeptidase/D-alanyl-D-alanine-endopeptidase</fullName>
        <ecNumber evidence="4">3.4.16.4</ecNumber>
    </submittedName>
</protein>
<comment type="similarity">
    <text evidence="1">Belongs to the peptidase S13 family.</text>
</comment>
<organism evidence="4 5">
    <name type="scientific">Angustibacter luteus</name>
    <dbReference type="NCBI Taxonomy" id="658456"/>
    <lineage>
        <taxon>Bacteria</taxon>
        <taxon>Bacillati</taxon>
        <taxon>Actinomycetota</taxon>
        <taxon>Actinomycetes</taxon>
        <taxon>Kineosporiales</taxon>
        <taxon>Kineosporiaceae</taxon>
    </lineage>
</organism>
<proteinExistence type="inferred from homology"/>
<dbReference type="Gene3D" id="3.40.710.10">
    <property type="entry name" value="DD-peptidase/beta-lactamase superfamily"/>
    <property type="match status" value="2"/>
</dbReference>
<dbReference type="PANTHER" id="PTHR30023">
    <property type="entry name" value="D-ALANYL-D-ALANINE CARBOXYPEPTIDASE"/>
    <property type="match status" value="1"/>
</dbReference>
<evidence type="ECO:0000313" key="4">
    <source>
        <dbReference type="EMBL" id="MFC6006744.1"/>
    </source>
</evidence>
<dbReference type="Pfam" id="PF02113">
    <property type="entry name" value="Peptidase_S13"/>
    <property type="match status" value="2"/>
</dbReference>
<sequence length="448" mass="46061">MASLGGIGPKPVKVVGRPADPQGMPAPRSALVPAALLAALAGSLVAGAGTAVPAAAATRTAATAAVATTYVPTTADVRIAARLSTRAAASVLGTHYSGTVIDVASNRVVWSRNGSVGRMPASTAKLITATNALTVFGPDHRFTTTVRRDATHPSWVYLVGAGDPSLSGANLDVLADQTAAEVSGMTSLRVFADDHVFSRPSLARGWKASYVPTDVRWVRALVVDGHHATDTSLDAAKVFAAKLKARGATITSVSRRTAPRPSTGLASVQGQRLDAIVKQMLLVSDNDHAEALNRLVATKAGYAATWTGAAQAQRVVLARDGVQIPAGAMFDGSGLSRSDRLTTGQLARVVDNFLESGQSDLAVLRSGGLPLAGRTGTLTKRFVKQATCARGKVVAKTGTLQDAVSLVGYATGTDGRLKAFAFVVNGKTATTAIKNRVDVLAATVTGCY</sequence>
<dbReference type="PRINTS" id="PR00922">
    <property type="entry name" value="DADACBPTASE3"/>
</dbReference>
<evidence type="ECO:0000256" key="3">
    <source>
        <dbReference type="SAM" id="MobiDB-lite"/>
    </source>
</evidence>
<dbReference type="GO" id="GO:0009002">
    <property type="term" value="F:serine-type D-Ala-D-Ala carboxypeptidase activity"/>
    <property type="evidence" value="ECO:0007669"/>
    <property type="project" value="UniProtKB-EC"/>
</dbReference>
<comment type="caution">
    <text evidence="4">The sequence shown here is derived from an EMBL/GenBank/DDBJ whole genome shotgun (WGS) entry which is preliminary data.</text>
</comment>
<dbReference type="NCBIfam" id="TIGR00666">
    <property type="entry name" value="PBP4"/>
    <property type="match status" value="1"/>
</dbReference>
<keyword evidence="2 4" id="KW-0378">Hydrolase</keyword>
<dbReference type="EC" id="3.4.16.4" evidence="4"/>
<dbReference type="InterPro" id="IPR000667">
    <property type="entry name" value="Peptidase_S13"/>
</dbReference>
<dbReference type="EMBL" id="JBHSRD010000003">
    <property type="protein sequence ID" value="MFC6006744.1"/>
    <property type="molecule type" value="Genomic_DNA"/>
</dbReference>
<dbReference type="PANTHER" id="PTHR30023:SF0">
    <property type="entry name" value="PENICILLIN-SENSITIVE CARBOXYPEPTIDASE A"/>
    <property type="match status" value="1"/>
</dbReference>
<dbReference type="RefSeq" id="WP_345718219.1">
    <property type="nucleotide sequence ID" value="NZ_BAABFP010000008.1"/>
</dbReference>
<keyword evidence="5" id="KW-1185">Reference proteome</keyword>
<evidence type="ECO:0000256" key="1">
    <source>
        <dbReference type="ARBA" id="ARBA00006096"/>
    </source>
</evidence>
<evidence type="ECO:0000313" key="5">
    <source>
        <dbReference type="Proteomes" id="UP001596189"/>
    </source>
</evidence>
<dbReference type="InterPro" id="IPR012338">
    <property type="entry name" value="Beta-lactam/transpept-like"/>
</dbReference>